<dbReference type="eggNOG" id="COG5616">
    <property type="taxonomic scope" value="Bacteria"/>
</dbReference>
<gene>
    <name evidence="1" type="ordered locus">AciPR4_1733</name>
</gene>
<proteinExistence type="predicted"/>
<sequence>MLSSLGNYKPSNQLEELDQKPHGFRIFRDAGVEGAVVDASLCLDKLESVETPGPVIRQQLNHMLQSRVFIQSEKLSGFLRFIVEHVLDGNQNFLKEYVIGAEVYDRKPPYHPSQDSIVRTEARRLRSKLKEYYETEGKDDPVYVYLRPGNYIPVFQYREALAGVKASTVADGRVVLAKASAIAIAILPFSDLSGNCMSSMYARGIADELAYTLIHTEGCKVVSSFSVAHLSAQEQDVAVLMRKVGVDIAFEGSVRAESNHIRVTASAIDMAGFQLWAKRVDADISLHTHFRMEEQIASVLSSGFSSVLSGCQRRSLP</sequence>
<dbReference type="HOGENOM" id="CLU_876972_0_0_0"/>
<dbReference type="OrthoDB" id="118722at2"/>
<evidence type="ECO:0000313" key="2">
    <source>
        <dbReference type="Proteomes" id="UP000006844"/>
    </source>
</evidence>
<dbReference type="STRING" id="401053.AciPR4_1733"/>
<dbReference type="RefSeq" id="WP_013568273.1">
    <property type="nucleotide sequence ID" value="NC_014963.1"/>
</dbReference>
<dbReference type="Proteomes" id="UP000006844">
    <property type="component" value="Chromosome"/>
</dbReference>
<dbReference type="AlphaFoldDB" id="E8V449"/>
<reference evidence="1 2" key="1">
    <citation type="journal article" date="2012" name="Stand. Genomic Sci.">
        <title>Complete genome sequence of Terriglobus saanensis type strain SP1PR4(T), an Acidobacteria from tundra soil.</title>
        <authorList>
            <person name="Rawat S.R."/>
            <person name="Mannisto M.K."/>
            <person name="Starovoytov V."/>
            <person name="Goodwin L."/>
            <person name="Nolan M."/>
            <person name="Hauser L."/>
            <person name="Land M."/>
            <person name="Davenport K.W."/>
            <person name="Woyke T."/>
            <person name="Haggblom M.M."/>
        </authorList>
    </citation>
    <scope>NUCLEOTIDE SEQUENCE</scope>
    <source>
        <strain evidence="2">ATCC BAA-1853 / DSM 23119 / SP1PR4</strain>
    </source>
</reference>
<dbReference type="EMBL" id="CP002467">
    <property type="protein sequence ID" value="ADV82540.1"/>
    <property type="molecule type" value="Genomic_DNA"/>
</dbReference>
<name>E8V449_TERSS</name>
<protein>
    <submittedName>
        <fullName evidence="1">Uncharacterized protein</fullName>
    </submittedName>
</protein>
<evidence type="ECO:0000313" key="1">
    <source>
        <dbReference type="EMBL" id="ADV82540.1"/>
    </source>
</evidence>
<keyword evidence="2" id="KW-1185">Reference proteome</keyword>
<organism evidence="1 2">
    <name type="scientific">Terriglobus saanensis (strain ATCC BAA-1853 / DSM 23119 / SP1PR4)</name>
    <dbReference type="NCBI Taxonomy" id="401053"/>
    <lineage>
        <taxon>Bacteria</taxon>
        <taxon>Pseudomonadati</taxon>
        <taxon>Acidobacteriota</taxon>
        <taxon>Terriglobia</taxon>
        <taxon>Terriglobales</taxon>
        <taxon>Acidobacteriaceae</taxon>
        <taxon>Terriglobus</taxon>
    </lineage>
</organism>
<accession>E8V449</accession>
<dbReference type="Gene3D" id="3.40.50.10070">
    <property type="entry name" value="TolB, N-terminal domain"/>
    <property type="match status" value="1"/>
</dbReference>
<dbReference type="KEGG" id="tsa:AciPR4_1733"/>